<dbReference type="InterPro" id="IPR032466">
    <property type="entry name" value="Metal_Hydrolase"/>
</dbReference>
<dbReference type="EMBL" id="JACHWY010000001">
    <property type="protein sequence ID" value="MBB3046942.1"/>
    <property type="molecule type" value="Genomic_DNA"/>
</dbReference>
<dbReference type="GO" id="GO:0016787">
    <property type="term" value="F:hydrolase activity"/>
    <property type="evidence" value="ECO:0007669"/>
    <property type="project" value="UniProtKB-KW"/>
</dbReference>
<dbReference type="AlphaFoldDB" id="A0A7W4W3U4"/>
<dbReference type="Gene3D" id="3.20.20.140">
    <property type="entry name" value="Metal-dependent hydrolases"/>
    <property type="match status" value="1"/>
</dbReference>
<dbReference type="PANTHER" id="PTHR21240:SF28">
    <property type="entry name" value="ISO-OROTATE DECARBOXYLASE (EUROFUNG)"/>
    <property type="match status" value="1"/>
</dbReference>
<keyword evidence="1" id="KW-0456">Lyase</keyword>
<dbReference type="GO" id="GO:0016831">
    <property type="term" value="F:carboxy-lyase activity"/>
    <property type="evidence" value="ECO:0007669"/>
    <property type="project" value="InterPro"/>
</dbReference>
<protein>
    <submittedName>
        <fullName evidence="3">Putative TIM-barrel fold metal-dependent hydrolase</fullName>
    </submittedName>
</protein>
<gene>
    <name evidence="3" type="ORF">FHR99_001178</name>
</gene>
<evidence type="ECO:0000256" key="1">
    <source>
        <dbReference type="ARBA" id="ARBA00023239"/>
    </source>
</evidence>
<evidence type="ECO:0000259" key="2">
    <source>
        <dbReference type="Pfam" id="PF04909"/>
    </source>
</evidence>
<keyword evidence="4" id="KW-1185">Reference proteome</keyword>
<dbReference type="RefSeq" id="WP_183409595.1">
    <property type="nucleotide sequence ID" value="NZ_JACHWY010000001.1"/>
</dbReference>
<dbReference type="Proteomes" id="UP000537130">
    <property type="component" value="Unassembled WGS sequence"/>
</dbReference>
<dbReference type="InterPro" id="IPR006680">
    <property type="entry name" value="Amidohydro-rel"/>
</dbReference>
<name>A0A7W4W3U4_9GAMM</name>
<organism evidence="3 4">
    <name type="scientific">Litorivivens lipolytica</name>
    <dbReference type="NCBI Taxonomy" id="1524264"/>
    <lineage>
        <taxon>Bacteria</taxon>
        <taxon>Pseudomonadati</taxon>
        <taxon>Pseudomonadota</taxon>
        <taxon>Gammaproteobacteria</taxon>
        <taxon>Litorivivens</taxon>
    </lineage>
</organism>
<proteinExistence type="predicted"/>
<comment type="caution">
    <text evidence="3">The sequence shown here is derived from an EMBL/GenBank/DDBJ whole genome shotgun (WGS) entry which is preliminary data.</text>
</comment>
<evidence type="ECO:0000313" key="4">
    <source>
        <dbReference type="Proteomes" id="UP000537130"/>
    </source>
</evidence>
<dbReference type="PANTHER" id="PTHR21240">
    <property type="entry name" value="2-AMINO-3-CARBOXYLMUCONATE-6-SEMIALDEHYDE DECARBOXYLASE"/>
    <property type="match status" value="1"/>
</dbReference>
<reference evidence="3 4" key="1">
    <citation type="submission" date="2020-08" db="EMBL/GenBank/DDBJ databases">
        <title>Genomic Encyclopedia of Type Strains, Phase III (KMG-III): the genomes of soil and plant-associated and newly described type strains.</title>
        <authorList>
            <person name="Whitman W."/>
        </authorList>
    </citation>
    <scope>NUCLEOTIDE SEQUENCE [LARGE SCALE GENOMIC DNA]</scope>
    <source>
        <strain evidence="3 4">CECT 8654</strain>
    </source>
</reference>
<dbReference type="SUPFAM" id="SSF51556">
    <property type="entry name" value="Metallo-dependent hydrolases"/>
    <property type="match status" value="1"/>
</dbReference>
<feature type="domain" description="Amidohydrolase-related" evidence="2">
    <location>
        <begin position="96"/>
        <end position="383"/>
    </location>
</feature>
<keyword evidence="3" id="KW-0378">Hydrolase</keyword>
<dbReference type="Pfam" id="PF04909">
    <property type="entry name" value="Amidohydro_2"/>
    <property type="match status" value="1"/>
</dbReference>
<evidence type="ECO:0000313" key="3">
    <source>
        <dbReference type="EMBL" id="MBB3046942.1"/>
    </source>
</evidence>
<dbReference type="InterPro" id="IPR032465">
    <property type="entry name" value="ACMSD"/>
</dbReference>
<dbReference type="GO" id="GO:0019748">
    <property type="term" value="P:secondary metabolic process"/>
    <property type="evidence" value="ECO:0007669"/>
    <property type="project" value="TreeGrafter"/>
</dbReference>
<dbReference type="GO" id="GO:0005737">
    <property type="term" value="C:cytoplasm"/>
    <property type="evidence" value="ECO:0007669"/>
    <property type="project" value="TreeGrafter"/>
</dbReference>
<accession>A0A7W4W3U4</accession>
<sequence>MTQLDYRIFDADHHYYEAEDAFTRHMDPKMRRRCMQWADVDGKRKLMVGGKLCPFIPNPTFDPVAKPGCMDQFFRAKNPEGKGLKELFGELEPIRPEYRDRDARVALMDKQGIEAMFMFPTLGVGMEQALKDDPEAICAAFYAFNRWLEEDWGCNYLDRIFAAPYISLVDPDFAVSELEWALEHDVRVVVMRSGPVMLPTGNRSLGHPDHDKFWALASQSGITVAFHSGDSGYHSFNEFWGEGGHMKAFGTSLLGSVLSANPISDTVASLVIDGVFDRHRNLRVATIESGSSWVKPLLKSLAKTYGQFPQAFSRDPAETLREHVWVSPYYEDDLQELKAAIGSDRIIFGSDYPHAEGLAEPVSFIEDIADFSADEQRLIMRDNGMALIQRRPA</sequence>